<dbReference type="EMBL" id="RYZH01000011">
    <property type="protein sequence ID" value="RUL88400.1"/>
    <property type="molecule type" value="Genomic_DNA"/>
</dbReference>
<organism evidence="3 4">
    <name type="scientific">Tautonia sociabilis</name>
    <dbReference type="NCBI Taxonomy" id="2080755"/>
    <lineage>
        <taxon>Bacteria</taxon>
        <taxon>Pseudomonadati</taxon>
        <taxon>Planctomycetota</taxon>
        <taxon>Planctomycetia</taxon>
        <taxon>Isosphaerales</taxon>
        <taxon>Isosphaeraceae</taxon>
        <taxon>Tautonia</taxon>
    </lineage>
</organism>
<sequence>MTAIARIGRGALLALALGLAVPPSSTAQGDFGVPPAEGESQGKPLFGYLAAGAGCIAIMFVLCISARR</sequence>
<keyword evidence="2" id="KW-0732">Signal</keyword>
<keyword evidence="1" id="KW-0472">Membrane</keyword>
<comment type="caution">
    <text evidence="3">The sequence shown here is derived from an EMBL/GenBank/DDBJ whole genome shotgun (WGS) entry which is preliminary data.</text>
</comment>
<feature type="chain" id="PRO_5019389241" evidence="2">
    <location>
        <begin position="28"/>
        <end position="68"/>
    </location>
</feature>
<protein>
    <submittedName>
        <fullName evidence="3">Uncharacterized protein</fullName>
    </submittedName>
</protein>
<reference evidence="3 4" key="1">
    <citation type="submission" date="2018-12" db="EMBL/GenBank/DDBJ databases">
        <authorList>
            <person name="Toschakov S.V."/>
        </authorList>
    </citation>
    <scope>NUCLEOTIDE SEQUENCE [LARGE SCALE GENOMIC DNA]</scope>
    <source>
        <strain evidence="3 4">GM2012</strain>
    </source>
</reference>
<evidence type="ECO:0000313" key="3">
    <source>
        <dbReference type="EMBL" id="RUL88400.1"/>
    </source>
</evidence>
<feature type="signal peptide" evidence="2">
    <location>
        <begin position="1"/>
        <end position="27"/>
    </location>
</feature>
<keyword evidence="1" id="KW-1133">Transmembrane helix</keyword>
<dbReference type="Proteomes" id="UP000280296">
    <property type="component" value="Unassembled WGS sequence"/>
</dbReference>
<gene>
    <name evidence="3" type="ORF">TsocGM_07710</name>
</gene>
<evidence type="ECO:0000256" key="1">
    <source>
        <dbReference type="SAM" id="Phobius"/>
    </source>
</evidence>
<reference evidence="3 4" key="2">
    <citation type="submission" date="2019-01" db="EMBL/GenBank/DDBJ databases">
        <title>Tautonia sociabilis, a novel thermotolerant planctomycete of Isosphaeraceae family, isolated from a 4000 m deep subterranean habitat.</title>
        <authorList>
            <person name="Kovaleva O.L."/>
            <person name="Elcheninov A.G."/>
            <person name="Van Heerden E."/>
            <person name="Toshchakov S.V."/>
            <person name="Novikov A."/>
            <person name="Bonch-Osmolovskaya E.A."/>
            <person name="Kublanov I.V."/>
        </authorList>
    </citation>
    <scope>NUCLEOTIDE SEQUENCE [LARGE SCALE GENOMIC DNA]</scope>
    <source>
        <strain evidence="3 4">GM2012</strain>
    </source>
</reference>
<dbReference type="OrthoDB" id="9971824at2"/>
<keyword evidence="4" id="KW-1185">Reference proteome</keyword>
<keyword evidence="1" id="KW-0812">Transmembrane</keyword>
<dbReference type="AlphaFoldDB" id="A0A432MM90"/>
<name>A0A432MM90_9BACT</name>
<feature type="transmembrane region" description="Helical" evidence="1">
    <location>
        <begin position="45"/>
        <end position="66"/>
    </location>
</feature>
<evidence type="ECO:0000256" key="2">
    <source>
        <dbReference type="SAM" id="SignalP"/>
    </source>
</evidence>
<evidence type="ECO:0000313" key="4">
    <source>
        <dbReference type="Proteomes" id="UP000280296"/>
    </source>
</evidence>
<dbReference type="RefSeq" id="WP_126724727.1">
    <property type="nucleotide sequence ID" value="NZ_RYZH01000011.1"/>
</dbReference>
<accession>A0A432MM90</accession>
<proteinExistence type="predicted"/>